<organism evidence="4 5">
    <name type="scientific">Nocardioides eburneus</name>
    <dbReference type="NCBI Taxonomy" id="3231482"/>
    <lineage>
        <taxon>Bacteria</taxon>
        <taxon>Bacillati</taxon>
        <taxon>Actinomycetota</taxon>
        <taxon>Actinomycetes</taxon>
        <taxon>Propionibacteriales</taxon>
        <taxon>Nocardioidaceae</taxon>
        <taxon>Nocardioides</taxon>
    </lineage>
</organism>
<dbReference type="CDD" id="cd05829">
    <property type="entry name" value="Sortase_F"/>
    <property type="match status" value="1"/>
</dbReference>
<evidence type="ECO:0000313" key="4">
    <source>
        <dbReference type="EMBL" id="MEX0429433.1"/>
    </source>
</evidence>
<evidence type="ECO:0000256" key="1">
    <source>
        <dbReference type="ARBA" id="ARBA00022801"/>
    </source>
</evidence>
<gene>
    <name evidence="4" type="ORF">AB3X52_17585</name>
</gene>
<feature type="region of interest" description="Disordered" evidence="2">
    <location>
        <begin position="201"/>
        <end position="221"/>
    </location>
</feature>
<accession>A0ABV3T2Q3</accession>
<keyword evidence="3" id="KW-0812">Transmembrane</keyword>
<reference evidence="4 5" key="1">
    <citation type="submission" date="2024-07" db="EMBL/GenBank/DDBJ databases">
        <authorList>
            <person name="Lee S."/>
            <person name="Kang M."/>
        </authorList>
    </citation>
    <scope>NUCLEOTIDE SEQUENCE [LARGE SCALE GENOMIC DNA]</scope>
    <source>
        <strain evidence="4 5">DS6</strain>
    </source>
</reference>
<dbReference type="InterPro" id="IPR042001">
    <property type="entry name" value="Sortase_F"/>
</dbReference>
<keyword evidence="3" id="KW-1133">Transmembrane helix</keyword>
<evidence type="ECO:0000256" key="3">
    <source>
        <dbReference type="SAM" id="Phobius"/>
    </source>
</evidence>
<keyword evidence="1" id="KW-0378">Hydrolase</keyword>
<name>A0ABV3T2Q3_9ACTN</name>
<keyword evidence="5" id="KW-1185">Reference proteome</keyword>
<dbReference type="InterPro" id="IPR023365">
    <property type="entry name" value="Sortase_dom-sf"/>
</dbReference>
<dbReference type="RefSeq" id="WP_367995399.1">
    <property type="nucleotide sequence ID" value="NZ_JBFPJR010000043.1"/>
</dbReference>
<dbReference type="InterPro" id="IPR005754">
    <property type="entry name" value="Sortase"/>
</dbReference>
<feature type="compositionally biased region" description="Low complexity" evidence="2">
    <location>
        <begin position="207"/>
        <end position="221"/>
    </location>
</feature>
<comment type="caution">
    <text evidence="4">The sequence shown here is derived from an EMBL/GenBank/DDBJ whole genome shotgun (WGS) entry which is preliminary data.</text>
</comment>
<feature type="transmembrane region" description="Helical" evidence="3">
    <location>
        <begin position="20"/>
        <end position="39"/>
    </location>
</feature>
<protein>
    <submittedName>
        <fullName evidence="4">Class F sortase</fullName>
    </submittedName>
</protein>
<dbReference type="EMBL" id="JBFPJR010000043">
    <property type="protein sequence ID" value="MEX0429433.1"/>
    <property type="molecule type" value="Genomic_DNA"/>
</dbReference>
<evidence type="ECO:0000256" key="2">
    <source>
        <dbReference type="SAM" id="MobiDB-lite"/>
    </source>
</evidence>
<sequence length="221" mass="23094">MAEPAGPASGASRLGAAASGVWTALAVFATAIVVAGFVWPSGAGGAAVPPGAPLVLRMPAAHTSAKVVPIRLEGATLDPPRNYTEVGWWRGSAKPGAAHGQTVITGHTVHTGGGSMNRLDRLKPSQEVDVVTRKGTFQYQVDTVDVLSRDQIARRATRLFGQDHGDGRLVLVTCTDWNGHDYESNIVVVAHRYGALPRQAKAHAHQARTTATNAAAATQGR</sequence>
<dbReference type="Proteomes" id="UP001556631">
    <property type="component" value="Unassembled WGS sequence"/>
</dbReference>
<keyword evidence="3" id="KW-0472">Membrane</keyword>
<dbReference type="Pfam" id="PF04203">
    <property type="entry name" value="Sortase"/>
    <property type="match status" value="1"/>
</dbReference>
<proteinExistence type="predicted"/>
<dbReference type="SUPFAM" id="SSF63817">
    <property type="entry name" value="Sortase"/>
    <property type="match status" value="1"/>
</dbReference>
<dbReference type="Gene3D" id="2.40.260.10">
    <property type="entry name" value="Sortase"/>
    <property type="match status" value="1"/>
</dbReference>
<evidence type="ECO:0000313" key="5">
    <source>
        <dbReference type="Proteomes" id="UP001556631"/>
    </source>
</evidence>